<feature type="transmembrane region" description="Helical" evidence="11">
    <location>
        <begin position="12"/>
        <end position="36"/>
    </location>
</feature>
<comment type="subcellular location">
    <subcellularLocation>
        <location evidence="2">Membrane</location>
    </subcellularLocation>
</comment>
<dbReference type="SMART" id="SM00304">
    <property type="entry name" value="HAMP"/>
    <property type="match status" value="1"/>
</dbReference>
<dbReference type="SUPFAM" id="SSF158472">
    <property type="entry name" value="HAMP domain-like"/>
    <property type="match status" value="1"/>
</dbReference>
<dbReference type="InterPro" id="IPR050428">
    <property type="entry name" value="TCS_sensor_his_kinase"/>
</dbReference>
<accession>A0ABU0J647</accession>
<evidence type="ECO:0000256" key="10">
    <source>
        <dbReference type="ARBA" id="ARBA00023136"/>
    </source>
</evidence>
<dbReference type="InterPro" id="IPR003661">
    <property type="entry name" value="HisK_dim/P_dom"/>
</dbReference>
<evidence type="ECO:0000256" key="4">
    <source>
        <dbReference type="ARBA" id="ARBA00022553"/>
    </source>
</evidence>
<dbReference type="CDD" id="cd00082">
    <property type="entry name" value="HisKA"/>
    <property type="match status" value="1"/>
</dbReference>
<dbReference type="InterPro" id="IPR036097">
    <property type="entry name" value="HisK_dim/P_sf"/>
</dbReference>
<keyword evidence="4" id="KW-0597">Phosphoprotein</keyword>
<evidence type="ECO:0000256" key="9">
    <source>
        <dbReference type="ARBA" id="ARBA00023012"/>
    </source>
</evidence>
<dbReference type="Gene3D" id="1.10.287.130">
    <property type="match status" value="1"/>
</dbReference>
<dbReference type="PROSITE" id="PS50109">
    <property type="entry name" value="HIS_KIN"/>
    <property type="match status" value="1"/>
</dbReference>
<feature type="transmembrane region" description="Helical" evidence="11">
    <location>
        <begin position="157"/>
        <end position="181"/>
    </location>
</feature>
<dbReference type="Pfam" id="PF02518">
    <property type="entry name" value="HATPase_c"/>
    <property type="match status" value="1"/>
</dbReference>
<dbReference type="SUPFAM" id="SSF47384">
    <property type="entry name" value="Homodimeric domain of signal transducing histidine kinase"/>
    <property type="match status" value="1"/>
</dbReference>
<dbReference type="SUPFAM" id="SSF55874">
    <property type="entry name" value="ATPase domain of HSP90 chaperone/DNA topoisomerase II/histidine kinase"/>
    <property type="match status" value="1"/>
</dbReference>
<keyword evidence="10 11" id="KW-0472">Membrane</keyword>
<name>A0ABU0J647_9HYPH</name>
<reference evidence="14 15" key="1">
    <citation type="submission" date="2023-07" db="EMBL/GenBank/DDBJ databases">
        <title>Genomic Encyclopedia of Type Strains, Phase IV (KMG-IV): sequencing the most valuable type-strain genomes for metagenomic binning, comparative biology and taxonomic classification.</title>
        <authorList>
            <person name="Goeker M."/>
        </authorList>
    </citation>
    <scope>NUCLEOTIDE SEQUENCE [LARGE SCALE GENOMIC DNA]</scope>
    <source>
        <strain evidence="14 15">DSM 19619</strain>
    </source>
</reference>
<evidence type="ECO:0000256" key="6">
    <source>
        <dbReference type="ARBA" id="ARBA00022692"/>
    </source>
</evidence>
<evidence type="ECO:0000256" key="7">
    <source>
        <dbReference type="ARBA" id="ARBA00022777"/>
    </source>
</evidence>
<evidence type="ECO:0000256" key="11">
    <source>
        <dbReference type="SAM" id="Phobius"/>
    </source>
</evidence>
<dbReference type="CDD" id="cd00075">
    <property type="entry name" value="HATPase"/>
    <property type="match status" value="1"/>
</dbReference>
<sequence length="462" mass="50190">MTALGKLVRTTAFKLMAVYLLVFTLFAAGLLGYFFWNAERLLGAQINSSIDSEIAALADEYNQGGIVRLVSAIERRSRQPGSLLYLLITPESDALAGNVSSLPDDVFDKSGWNEVPYTRYNDASAQNRTALVRVFALQDGYKLLVGLDLEEQHRVRAIMATASLWSAGFIVILGVAGGWFVTRRVLHRLDDINETSRSIVEGDLSRRLAVAGTNDEIDRLATTTNTMLDRIQELMVGLKEVSDNIAHDLKTPLTRLRNRAEEALRASKTEEDYREALEKTIEESDRLIGTFNALLMIARAEAGQIETAMSEFDAAEVAHGVAELYEPVAEERGVVLVVEAPARIIVRGNRELIGQAVANLVDNALKHGTTGEKPEVRVSAASAGGLVRIAVADTGEGIAPQDRDRVLERFVRLEASRSRPGSGLGLSLAAAVAKLHGGALRLEDNAPGLRVVLELPDRPAAT</sequence>
<dbReference type="InterPro" id="IPR003594">
    <property type="entry name" value="HATPase_dom"/>
</dbReference>
<organism evidence="14 15">
    <name type="scientific">Labrys wisconsinensis</name>
    <dbReference type="NCBI Taxonomy" id="425677"/>
    <lineage>
        <taxon>Bacteria</taxon>
        <taxon>Pseudomonadati</taxon>
        <taxon>Pseudomonadota</taxon>
        <taxon>Alphaproteobacteria</taxon>
        <taxon>Hyphomicrobiales</taxon>
        <taxon>Xanthobacteraceae</taxon>
        <taxon>Labrys</taxon>
    </lineage>
</organism>
<dbReference type="PANTHER" id="PTHR45436:SF8">
    <property type="entry name" value="HISTIDINE KINASE"/>
    <property type="match status" value="1"/>
</dbReference>
<gene>
    <name evidence="14" type="ORF">QO011_002753</name>
</gene>
<dbReference type="EMBL" id="JAUSVX010000004">
    <property type="protein sequence ID" value="MDQ0469737.1"/>
    <property type="molecule type" value="Genomic_DNA"/>
</dbReference>
<dbReference type="Pfam" id="PF00672">
    <property type="entry name" value="HAMP"/>
    <property type="match status" value="1"/>
</dbReference>
<keyword evidence="8 11" id="KW-1133">Transmembrane helix</keyword>
<feature type="domain" description="HAMP" evidence="13">
    <location>
        <begin position="183"/>
        <end position="236"/>
    </location>
</feature>
<feature type="domain" description="Histidine kinase" evidence="12">
    <location>
        <begin position="244"/>
        <end position="459"/>
    </location>
</feature>
<evidence type="ECO:0000313" key="14">
    <source>
        <dbReference type="EMBL" id="MDQ0469737.1"/>
    </source>
</evidence>
<keyword evidence="7 14" id="KW-0418">Kinase</keyword>
<dbReference type="RefSeq" id="WP_307272730.1">
    <property type="nucleotide sequence ID" value="NZ_JAUSVX010000004.1"/>
</dbReference>
<dbReference type="GO" id="GO:0016301">
    <property type="term" value="F:kinase activity"/>
    <property type="evidence" value="ECO:0007669"/>
    <property type="project" value="UniProtKB-KW"/>
</dbReference>
<keyword evidence="6 11" id="KW-0812">Transmembrane</keyword>
<dbReference type="InterPro" id="IPR036890">
    <property type="entry name" value="HATPase_C_sf"/>
</dbReference>
<evidence type="ECO:0000256" key="5">
    <source>
        <dbReference type="ARBA" id="ARBA00022679"/>
    </source>
</evidence>
<evidence type="ECO:0000256" key="8">
    <source>
        <dbReference type="ARBA" id="ARBA00022989"/>
    </source>
</evidence>
<dbReference type="Proteomes" id="UP001242480">
    <property type="component" value="Unassembled WGS sequence"/>
</dbReference>
<dbReference type="InterPro" id="IPR004358">
    <property type="entry name" value="Sig_transdc_His_kin-like_C"/>
</dbReference>
<dbReference type="SMART" id="SM00388">
    <property type="entry name" value="HisKA"/>
    <property type="match status" value="1"/>
</dbReference>
<dbReference type="InterPro" id="IPR005467">
    <property type="entry name" value="His_kinase_dom"/>
</dbReference>
<comment type="caution">
    <text evidence="14">The sequence shown here is derived from an EMBL/GenBank/DDBJ whole genome shotgun (WGS) entry which is preliminary data.</text>
</comment>
<dbReference type="Gene3D" id="3.30.565.10">
    <property type="entry name" value="Histidine kinase-like ATPase, C-terminal domain"/>
    <property type="match status" value="1"/>
</dbReference>
<dbReference type="PROSITE" id="PS50885">
    <property type="entry name" value="HAMP"/>
    <property type="match status" value="1"/>
</dbReference>
<dbReference type="InterPro" id="IPR003660">
    <property type="entry name" value="HAMP_dom"/>
</dbReference>
<dbReference type="CDD" id="cd06225">
    <property type="entry name" value="HAMP"/>
    <property type="match status" value="1"/>
</dbReference>
<evidence type="ECO:0000259" key="13">
    <source>
        <dbReference type="PROSITE" id="PS50885"/>
    </source>
</evidence>
<comment type="catalytic activity">
    <reaction evidence="1">
        <text>ATP + protein L-histidine = ADP + protein N-phospho-L-histidine.</text>
        <dbReference type="EC" id="2.7.13.3"/>
    </reaction>
</comment>
<protein>
    <recommendedName>
        <fullName evidence="3">histidine kinase</fullName>
        <ecNumber evidence="3">2.7.13.3</ecNumber>
    </recommendedName>
</protein>
<keyword evidence="5" id="KW-0808">Transferase</keyword>
<evidence type="ECO:0000256" key="2">
    <source>
        <dbReference type="ARBA" id="ARBA00004370"/>
    </source>
</evidence>
<keyword evidence="15" id="KW-1185">Reference proteome</keyword>
<keyword evidence="9" id="KW-0902">Two-component regulatory system</keyword>
<dbReference type="EC" id="2.7.13.3" evidence="3"/>
<dbReference type="SMART" id="SM00387">
    <property type="entry name" value="HATPase_c"/>
    <property type="match status" value="1"/>
</dbReference>
<evidence type="ECO:0000256" key="3">
    <source>
        <dbReference type="ARBA" id="ARBA00012438"/>
    </source>
</evidence>
<proteinExistence type="predicted"/>
<dbReference type="PANTHER" id="PTHR45436">
    <property type="entry name" value="SENSOR HISTIDINE KINASE YKOH"/>
    <property type="match status" value="1"/>
</dbReference>
<evidence type="ECO:0000259" key="12">
    <source>
        <dbReference type="PROSITE" id="PS50109"/>
    </source>
</evidence>
<dbReference type="PRINTS" id="PR00344">
    <property type="entry name" value="BCTRLSENSOR"/>
</dbReference>
<evidence type="ECO:0000313" key="15">
    <source>
        <dbReference type="Proteomes" id="UP001242480"/>
    </source>
</evidence>
<evidence type="ECO:0000256" key="1">
    <source>
        <dbReference type="ARBA" id="ARBA00000085"/>
    </source>
</evidence>
<dbReference type="Gene3D" id="6.10.340.10">
    <property type="match status" value="1"/>
</dbReference>
<dbReference type="Pfam" id="PF00512">
    <property type="entry name" value="HisKA"/>
    <property type="match status" value="1"/>
</dbReference>